<feature type="chain" id="PRO_5045055718" evidence="2">
    <location>
        <begin position="20"/>
        <end position="60"/>
    </location>
</feature>
<dbReference type="RefSeq" id="WP_238252863.1">
    <property type="nucleotide sequence ID" value="NZ_BPQX01000063.1"/>
</dbReference>
<keyword evidence="4" id="KW-1185">Reference proteome</keyword>
<feature type="signal peptide" evidence="2">
    <location>
        <begin position="1"/>
        <end position="19"/>
    </location>
</feature>
<accession>A0ABU0HRQ3</accession>
<evidence type="ECO:0000256" key="2">
    <source>
        <dbReference type="SAM" id="SignalP"/>
    </source>
</evidence>
<dbReference type="EMBL" id="JAUSVV010000013">
    <property type="protein sequence ID" value="MDQ0444523.1"/>
    <property type="molecule type" value="Genomic_DNA"/>
</dbReference>
<gene>
    <name evidence="3" type="ORF">QO016_004036</name>
</gene>
<feature type="region of interest" description="Disordered" evidence="1">
    <location>
        <begin position="35"/>
        <end position="60"/>
    </location>
</feature>
<keyword evidence="2" id="KW-0732">Signal</keyword>
<proteinExistence type="predicted"/>
<name>A0ABU0HRQ3_9HYPH</name>
<organism evidence="3 4">
    <name type="scientific">Methylobacterium persicinum</name>
    <dbReference type="NCBI Taxonomy" id="374426"/>
    <lineage>
        <taxon>Bacteria</taxon>
        <taxon>Pseudomonadati</taxon>
        <taxon>Pseudomonadota</taxon>
        <taxon>Alphaproteobacteria</taxon>
        <taxon>Hyphomicrobiales</taxon>
        <taxon>Methylobacteriaceae</taxon>
        <taxon>Methylobacterium</taxon>
    </lineage>
</organism>
<evidence type="ECO:0000313" key="4">
    <source>
        <dbReference type="Proteomes" id="UP001236369"/>
    </source>
</evidence>
<protein>
    <submittedName>
        <fullName evidence="3">Uncharacterized protein</fullName>
    </submittedName>
</protein>
<comment type="caution">
    <text evidence="3">The sequence shown here is derived from an EMBL/GenBank/DDBJ whole genome shotgun (WGS) entry which is preliminary data.</text>
</comment>
<evidence type="ECO:0000256" key="1">
    <source>
        <dbReference type="SAM" id="MobiDB-lite"/>
    </source>
</evidence>
<dbReference type="Proteomes" id="UP001236369">
    <property type="component" value="Unassembled WGS sequence"/>
</dbReference>
<sequence>MRVALLTAVLLIAPPPARAEDAAAARAAACAQATSDLERHDLGCPDDEPQRASPDNDVSD</sequence>
<reference evidence="3 4" key="1">
    <citation type="submission" date="2023-07" db="EMBL/GenBank/DDBJ databases">
        <title>Genomic Encyclopedia of Type Strains, Phase IV (KMG-IV): sequencing the most valuable type-strain genomes for metagenomic binning, comparative biology and taxonomic classification.</title>
        <authorList>
            <person name="Goeker M."/>
        </authorList>
    </citation>
    <scope>NUCLEOTIDE SEQUENCE [LARGE SCALE GENOMIC DNA]</scope>
    <source>
        <strain evidence="3 4">DSM 19562</strain>
    </source>
</reference>
<evidence type="ECO:0000313" key="3">
    <source>
        <dbReference type="EMBL" id="MDQ0444523.1"/>
    </source>
</evidence>